<feature type="region of interest" description="Disordered" evidence="7">
    <location>
        <begin position="1"/>
        <end position="20"/>
    </location>
</feature>
<feature type="region of interest" description="Disordered" evidence="7">
    <location>
        <begin position="417"/>
        <end position="444"/>
    </location>
</feature>
<gene>
    <name evidence="9" type="ORF">RIMI_LOCUS1454456</name>
</gene>
<evidence type="ECO:0000256" key="6">
    <source>
        <dbReference type="ARBA" id="ARBA00023170"/>
    </source>
</evidence>
<evidence type="ECO:0000256" key="7">
    <source>
        <dbReference type="SAM" id="MobiDB-lite"/>
    </source>
</evidence>
<name>A0ABN9KRM6_9NEOB</name>
<keyword evidence="3" id="KW-0732">Signal</keyword>
<keyword evidence="10" id="KW-1185">Reference proteome</keyword>
<comment type="caution">
    <text evidence="9">The sequence shown here is derived from an EMBL/GenBank/DDBJ whole genome shotgun (WGS) entry which is preliminary data.</text>
</comment>
<evidence type="ECO:0000313" key="9">
    <source>
        <dbReference type="EMBL" id="CAJ0921170.1"/>
    </source>
</evidence>
<feature type="compositionally biased region" description="Low complexity" evidence="7">
    <location>
        <begin position="286"/>
        <end position="295"/>
    </location>
</feature>
<feature type="non-terminal residue" evidence="9">
    <location>
        <position position="456"/>
    </location>
</feature>
<dbReference type="PANTHER" id="PTHR23037:SF7">
    <property type="entry name" value="INTERLEUKIN-21 RECEPTOR"/>
    <property type="match status" value="1"/>
</dbReference>
<evidence type="ECO:0000256" key="8">
    <source>
        <dbReference type="SAM" id="Phobius"/>
    </source>
</evidence>
<feature type="compositionally biased region" description="Acidic residues" evidence="7">
    <location>
        <begin position="1"/>
        <end position="10"/>
    </location>
</feature>
<dbReference type="InterPro" id="IPR013783">
    <property type="entry name" value="Ig-like_fold"/>
</dbReference>
<dbReference type="SUPFAM" id="SSF49265">
    <property type="entry name" value="Fibronectin type III"/>
    <property type="match status" value="1"/>
</dbReference>
<evidence type="ECO:0000256" key="1">
    <source>
        <dbReference type="ARBA" id="ARBA00004167"/>
    </source>
</evidence>
<protein>
    <submittedName>
        <fullName evidence="9">Uncharacterized protein</fullName>
    </submittedName>
</protein>
<dbReference type="InterPro" id="IPR003531">
    <property type="entry name" value="Hempt_rcpt_S_F1_CS"/>
</dbReference>
<proteinExistence type="predicted"/>
<dbReference type="PANTHER" id="PTHR23037">
    <property type="entry name" value="CYTOKINE RECEPTOR"/>
    <property type="match status" value="1"/>
</dbReference>
<dbReference type="PROSITE" id="PS01355">
    <property type="entry name" value="HEMATOPO_REC_S_F1"/>
    <property type="match status" value="1"/>
</dbReference>
<evidence type="ECO:0000313" key="10">
    <source>
        <dbReference type="Proteomes" id="UP001176940"/>
    </source>
</evidence>
<evidence type="ECO:0000256" key="3">
    <source>
        <dbReference type="ARBA" id="ARBA00022729"/>
    </source>
</evidence>
<feature type="transmembrane region" description="Helical" evidence="8">
    <location>
        <begin position="164"/>
        <end position="186"/>
    </location>
</feature>
<evidence type="ECO:0000256" key="5">
    <source>
        <dbReference type="ARBA" id="ARBA00023136"/>
    </source>
</evidence>
<keyword evidence="5 8" id="KW-0472">Membrane</keyword>
<sequence length="456" mass="51591">MIREYQDDEEQKSGSRSSADTTGVGCMAAISQCCQDLHCVIDFIDTLACEYREDKSLNTSVSHTMSANWTFEELYETCILVECEKNMSTFDQKTIQVLEDDKNVVLLRSYFQPSEQYVARIRAHPRKTSIYRGHWSEWSEMVSWTTPTDDVKALPPTEDQHIKIQIGVISGIIAILAFLGIILTCFRYTPPMWKKVWVVVPDPEPFFKPLYKGHHGDFKSWLGPHYMPFPLLSSDGGSTFPEVLEIDDHRMKKLFLSKTSVPEKNQFCGLCGDVKVNPGMQCAQCSTSTTTTTTTDGSIKEEDRSTNDGYPSFNMSDHLLDHGSNPQSTVSLKFGLHEDFLRSNFNMLNLMSIPREEWELPESPSQEDNENVFYNVDNYNSMSPDSGNSGDFGYPRICLDMDTIDSGFVDSECGSPVDSDFGNGDIPTKPLNPDPYNGEDEISERNYVQQWVPTAR</sequence>
<keyword evidence="6" id="KW-0675">Receptor</keyword>
<reference evidence="9" key="1">
    <citation type="submission" date="2023-07" db="EMBL/GenBank/DDBJ databases">
        <authorList>
            <person name="Stuckert A."/>
        </authorList>
    </citation>
    <scope>NUCLEOTIDE SEQUENCE</scope>
</reference>
<organism evidence="9 10">
    <name type="scientific">Ranitomeya imitator</name>
    <name type="common">mimic poison frog</name>
    <dbReference type="NCBI Taxonomy" id="111125"/>
    <lineage>
        <taxon>Eukaryota</taxon>
        <taxon>Metazoa</taxon>
        <taxon>Chordata</taxon>
        <taxon>Craniata</taxon>
        <taxon>Vertebrata</taxon>
        <taxon>Euteleostomi</taxon>
        <taxon>Amphibia</taxon>
        <taxon>Batrachia</taxon>
        <taxon>Anura</taxon>
        <taxon>Neobatrachia</taxon>
        <taxon>Hyloidea</taxon>
        <taxon>Dendrobatidae</taxon>
        <taxon>Dendrobatinae</taxon>
        <taxon>Ranitomeya</taxon>
    </lineage>
</organism>
<evidence type="ECO:0000256" key="4">
    <source>
        <dbReference type="ARBA" id="ARBA00022989"/>
    </source>
</evidence>
<dbReference type="Proteomes" id="UP001176940">
    <property type="component" value="Unassembled WGS sequence"/>
</dbReference>
<dbReference type="EMBL" id="CAUEEQ010001891">
    <property type="protein sequence ID" value="CAJ0921170.1"/>
    <property type="molecule type" value="Genomic_DNA"/>
</dbReference>
<keyword evidence="2 8" id="KW-0812">Transmembrane</keyword>
<dbReference type="InterPro" id="IPR036116">
    <property type="entry name" value="FN3_sf"/>
</dbReference>
<dbReference type="Gene3D" id="2.60.40.10">
    <property type="entry name" value="Immunoglobulins"/>
    <property type="match status" value="1"/>
</dbReference>
<evidence type="ECO:0000256" key="2">
    <source>
        <dbReference type="ARBA" id="ARBA00022692"/>
    </source>
</evidence>
<keyword evidence="4 8" id="KW-1133">Transmembrane helix</keyword>
<comment type="subcellular location">
    <subcellularLocation>
        <location evidence="1">Membrane</location>
        <topology evidence="1">Single-pass membrane protein</topology>
    </subcellularLocation>
</comment>
<feature type="region of interest" description="Disordered" evidence="7">
    <location>
        <begin position="285"/>
        <end position="308"/>
    </location>
</feature>
<accession>A0ABN9KRM6</accession>